<reference evidence="5 6" key="1">
    <citation type="submission" date="2018-10" db="EMBL/GenBank/DDBJ databases">
        <title>Streptococcus hillyeri sp. nov., isolated from equine tracheal sample.</title>
        <authorList>
            <person name="Macfadyen A.C."/>
            <person name="Waller A."/>
            <person name="Paterson G.K."/>
        </authorList>
    </citation>
    <scope>NUCLEOTIDE SEQUENCE [LARGE SCALE GENOMIC DNA]</scope>
    <source>
        <strain evidence="5 6">28462</strain>
    </source>
</reference>
<organism evidence="5 6">
    <name type="scientific">Streptococcus hillyeri</name>
    <dbReference type="NCBI Taxonomy" id="2282420"/>
    <lineage>
        <taxon>Bacteria</taxon>
        <taxon>Bacillati</taxon>
        <taxon>Bacillota</taxon>
        <taxon>Bacilli</taxon>
        <taxon>Lactobacillales</taxon>
        <taxon>Streptococcaceae</taxon>
        <taxon>Streptococcus</taxon>
    </lineage>
</organism>
<feature type="domain" description="ABC transporter" evidence="4">
    <location>
        <begin position="6"/>
        <end position="243"/>
    </location>
</feature>
<dbReference type="InterPro" id="IPR003439">
    <property type="entry name" value="ABC_transporter-like_ATP-bd"/>
</dbReference>
<dbReference type="GO" id="GO:0005524">
    <property type="term" value="F:ATP binding"/>
    <property type="evidence" value="ECO:0007669"/>
    <property type="project" value="UniProtKB-KW"/>
</dbReference>
<evidence type="ECO:0000259" key="4">
    <source>
        <dbReference type="PROSITE" id="PS50893"/>
    </source>
</evidence>
<dbReference type="Gene3D" id="3.40.50.300">
    <property type="entry name" value="P-loop containing nucleotide triphosphate hydrolases"/>
    <property type="match status" value="1"/>
</dbReference>
<evidence type="ECO:0000256" key="3">
    <source>
        <dbReference type="ARBA" id="ARBA00022840"/>
    </source>
</evidence>
<comment type="caution">
    <text evidence="5">The sequence shown here is derived from an EMBL/GenBank/DDBJ whole genome shotgun (WGS) entry which is preliminary data.</text>
</comment>
<dbReference type="AlphaFoldDB" id="A0A3L9DQ32"/>
<gene>
    <name evidence="5" type="ORF">EAF07_04650</name>
</gene>
<name>A0A3L9DQ32_9STRE</name>
<proteinExistence type="predicted"/>
<evidence type="ECO:0000313" key="6">
    <source>
        <dbReference type="Proteomes" id="UP000279194"/>
    </source>
</evidence>
<keyword evidence="2" id="KW-0547">Nucleotide-binding</keyword>
<keyword evidence="1" id="KW-0813">Transport</keyword>
<dbReference type="PROSITE" id="PS50893">
    <property type="entry name" value="ABC_TRANSPORTER_2"/>
    <property type="match status" value="1"/>
</dbReference>
<protein>
    <submittedName>
        <fullName evidence="5">ABC transporter ATP-binding protein</fullName>
    </submittedName>
</protein>
<dbReference type="Proteomes" id="UP000279194">
    <property type="component" value="Unassembled WGS sequence"/>
</dbReference>
<keyword evidence="6" id="KW-1185">Reference proteome</keyword>
<dbReference type="InterPro" id="IPR003593">
    <property type="entry name" value="AAA+_ATPase"/>
</dbReference>
<dbReference type="SUPFAM" id="SSF52540">
    <property type="entry name" value="P-loop containing nucleoside triphosphate hydrolases"/>
    <property type="match status" value="1"/>
</dbReference>
<keyword evidence="3 5" id="KW-0067">ATP-binding</keyword>
<dbReference type="EMBL" id="RCVM01000007">
    <property type="protein sequence ID" value="RLY03576.1"/>
    <property type="molecule type" value="Genomic_DNA"/>
</dbReference>
<dbReference type="InterPro" id="IPR017871">
    <property type="entry name" value="ABC_transporter-like_CS"/>
</dbReference>
<dbReference type="GO" id="GO:0022857">
    <property type="term" value="F:transmembrane transporter activity"/>
    <property type="evidence" value="ECO:0007669"/>
    <property type="project" value="TreeGrafter"/>
</dbReference>
<dbReference type="InterPro" id="IPR015854">
    <property type="entry name" value="ABC_transpr_LolD-like"/>
</dbReference>
<evidence type="ECO:0000256" key="1">
    <source>
        <dbReference type="ARBA" id="ARBA00022448"/>
    </source>
</evidence>
<dbReference type="OrthoDB" id="9802264at2"/>
<sequence length="244" mass="26722">MESVAIEVTHLSQTFELNKGKKLPILKDISFSSSYGEFISILGVSGSGKSTLLKAIASLLKPTSGEVYINGINPYKLNSNKLAAFRREEVSLIFQSYNLVPALPVFENIVLPLRLGHKPINRQEVINLLQQMNFEADINAKVENLSGGEQQKVAIARAILSNSRIILADEPTGALDSNSRQAIFELLRELTHQGKCVLMVTHDLELASYTDKSLILKDGLIAQIIETPSASELYQALEVGTTGK</sequence>
<dbReference type="InterPro" id="IPR017911">
    <property type="entry name" value="MacB-like_ATP-bd"/>
</dbReference>
<dbReference type="GO" id="GO:0005886">
    <property type="term" value="C:plasma membrane"/>
    <property type="evidence" value="ECO:0007669"/>
    <property type="project" value="TreeGrafter"/>
</dbReference>
<dbReference type="PANTHER" id="PTHR24220">
    <property type="entry name" value="IMPORT ATP-BINDING PROTEIN"/>
    <property type="match status" value="1"/>
</dbReference>
<dbReference type="CDD" id="cd03255">
    <property type="entry name" value="ABC_MJ0796_LolCDE_FtsE"/>
    <property type="match status" value="1"/>
</dbReference>
<dbReference type="PROSITE" id="PS00211">
    <property type="entry name" value="ABC_TRANSPORTER_1"/>
    <property type="match status" value="1"/>
</dbReference>
<evidence type="ECO:0000256" key="2">
    <source>
        <dbReference type="ARBA" id="ARBA00022741"/>
    </source>
</evidence>
<dbReference type="InterPro" id="IPR027417">
    <property type="entry name" value="P-loop_NTPase"/>
</dbReference>
<accession>A0A3L9DQ32</accession>
<dbReference type="PANTHER" id="PTHR24220:SF692">
    <property type="entry name" value="ABC TRANSPORTER DOMAIN-CONTAINING PROTEIN"/>
    <property type="match status" value="1"/>
</dbReference>
<dbReference type="SMART" id="SM00382">
    <property type="entry name" value="AAA"/>
    <property type="match status" value="1"/>
</dbReference>
<evidence type="ECO:0000313" key="5">
    <source>
        <dbReference type="EMBL" id="RLY03576.1"/>
    </source>
</evidence>
<dbReference type="RefSeq" id="WP_121835141.1">
    <property type="nucleotide sequence ID" value="NZ_CP163513.1"/>
</dbReference>
<dbReference type="GO" id="GO:0016887">
    <property type="term" value="F:ATP hydrolysis activity"/>
    <property type="evidence" value="ECO:0007669"/>
    <property type="project" value="InterPro"/>
</dbReference>
<dbReference type="Pfam" id="PF00005">
    <property type="entry name" value="ABC_tran"/>
    <property type="match status" value="1"/>
</dbReference>